<keyword evidence="2" id="KW-0007">Acetylation</keyword>
<evidence type="ECO:0008006" key="5">
    <source>
        <dbReference type="Google" id="ProtNLM"/>
    </source>
</evidence>
<dbReference type="InterPro" id="IPR009072">
    <property type="entry name" value="Histone-fold"/>
</dbReference>
<dbReference type="GO" id="GO:0003677">
    <property type="term" value="F:DNA binding"/>
    <property type="evidence" value="ECO:0007669"/>
    <property type="project" value="InterPro"/>
</dbReference>
<dbReference type="EMBL" id="KB870805">
    <property type="protein sequence ID" value="EOA38680.1"/>
    <property type="molecule type" value="Genomic_DNA"/>
</dbReference>
<dbReference type="GO" id="GO:0046982">
    <property type="term" value="F:protein heterodimerization activity"/>
    <property type="evidence" value="ECO:0007669"/>
    <property type="project" value="InterPro"/>
</dbReference>
<protein>
    <recommendedName>
        <fullName evidence="5">Histone H2A/H2B/H3 domain-containing protein</fullName>
    </recommendedName>
</protein>
<dbReference type="Gene3D" id="1.10.20.10">
    <property type="entry name" value="Histone, subunit A"/>
    <property type="match status" value="1"/>
</dbReference>
<dbReference type="STRING" id="81985.R0IJK8"/>
<evidence type="ECO:0000313" key="3">
    <source>
        <dbReference type="EMBL" id="EOA38680.1"/>
    </source>
</evidence>
<sequence length="125" mass="14306">MARKKQKARKSTGGNAPNKQALAWAMLARGENGNGMSRSYARLLDECAIAYAEIQTKKNKERKPHRFRPGTVALREVRKYQKRIRKAPFQLDFLKIPTCVPRESPSCPKIFNWLGAFVDLHSIHL</sequence>
<organism evidence="3 4">
    <name type="scientific">Capsella rubella</name>
    <dbReference type="NCBI Taxonomy" id="81985"/>
    <lineage>
        <taxon>Eukaryota</taxon>
        <taxon>Viridiplantae</taxon>
        <taxon>Streptophyta</taxon>
        <taxon>Embryophyta</taxon>
        <taxon>Tracheophyta</taxon>
        <taxon>Spermatophyta</taxon>
        <taxon>Magnoliopsida</taxon>
        <taxon>eudicotyledons</taxon>
        <taxon>Gunneridae</taxon>
        <taxon>Pentapetalae</taxon>
        <taxon>rosids</taxon>
        <taxon>malvids</taxon>
        <taxon>Brassicales</taxon>
        <taxon>Brassicaceae</taxon>
        <taxon>Camelineae</taxon>
        <taxon>Capsella</taxon>
    </lineage>
</organism>
<reference evidence="4" key="1">
    <citation type="journal article" date="2013" name="Nat. Genet.">
        <title>The Capsella rubella genome and the genomic consequences of rapid mating system evolution.</title>
        <authorList>
            <person name="Slotte T."/>
            <person name="Hazzouri K.M."/>
            <person name="Agren J.A."/>
            <person name="Koenig D."/>
            <person name="Maumus F."/>
            <person name="Guo Y.L."/>
            <person name="Steige K."/>
            <person name="Platts A.E."/>
            <person name="Escobar J.S."/>
            <person name="Newman L.K."/>
            <person name="Wang W."/>
            <person name="Mandakova T."/>
            <person name="Vello E."/>
            <person name="Smith L.M."/>
            <person name="Henz S.R."/>
            <person name="Steffen J."/>
            <person name="Takuno S."/>
            <person name="Brandvain Y."/>
            <person name="Coop G."/>
            <person name="Andolfatto P."/>
            <person name="Hu T.T."/>
            <person name="Blanchette M."/>
            <person name="Clark R.M."/>
            <person name="Quesneville H."/>
            <person name="Nordborg M."/>
            <person name="Gaut B.S."/>
            <person name="Lysak M.A."/>
            <person name="Jenkins J."/>
            <person name="Grimwood J."/>
            <person name="Chapman J."/>
            <person name="Prochnik S."/>
            <person name="Shu S."/>
            <person name="Rokhsar D."/>
            <person name="Schmutz J."/>
            <person name="Weigel D."/>
            <person name="Wright S.I."/>
        </authorList>
    </citation>
    <scope>NUCLEOTIDE SEQUENCE [LARGE SCALE GENOMIC DNA]</scope>
    <source>
        <strain evidence="4">cv. Monte Gargano</strain>
    </source>
</reference>
<dbReference type="PANTHER" id="PTHR11426">
    <property type="entry name" value="HISTONE H3"/>
    <property type="match status" value="1"/>
</dbReference>
<evidence type="ECO:0000256" key="2">
    <source>
        <dbReference type="ARBA" id="ARBA00022990"/>
    </source>
</evidence>
<evidence type="ECO:0000256" key="1">
    <source>
        <dbReference type="ARBA" id="ARBA00010343"/>
    </source>
</evidence>
<dbReference type="Proteomes" id="UP000029121">
    <property type="component" value="Unassembled WGS sequence"/>
</dbReference>
<name>R0IJK8_9BRAS</name>
<dbReference type="GO" id="GO:0030527">
    <property type="term" value="F:structural constituent of chromatin"/>
    <property type="evidence" value="ECO:0007669"/>
    <property type="project" value="InterPro"/>
</dbReference>
<dbReference type="GO" id="GO:0000786">
    <property type="term" value="C:nucleosome"/>
    <property type="evidence" value="ECO:0007669"/>
    <property type="project" value="InterPro"/>
</dbReference>
<dbReference type="InterPro" id="IPR000164">
    <property type="entry name" value="Histone_H3/CENP-A"/>
</dbReference>
<keyword evidence="4" id="KW-1185">Reference proteome</keyword>
<evidence type="ECO:0000313" key="4">
    <source>
        <dbReference type="Proteomes" id="UP000029121"/>
    </source>
</evidence>
<accession>R0IJK8</accession>
<comment type="similarity">
    <text evidence="1">Belongs to the histone H3 family.</text>
</comment>
<dbReference type="eggNOG" id="KOG1745">
    <property type="taxonomic scope" value="Eukaryota"/>
</dbReference>
<dbReference type="AlphaFoldDB" id="R0IJK8"/>
<proteinExistence type="inferred from homology"/>
<gene>
    <name evidence="3" type="ORF">CARUB_v10010652mg</name>
</gene>